<comment type="caution">
    <text evidence="1">The sequence shown here is derived from an EMBL/GenBank/DDBJ whole genome shotgun (WGS) entry which is preliminary data.</text>
</comment>
<dbReference type="Pfam" id="PF01161">
    <property type="entry name" value="PBP"/>
    <property type="match status" value="1"/>
</dbReference>
<evidence type="ECO:0000313" key="2">
    <source>
        <dbReference type="Proteomes" id="UP000433101"/>
    </source>
</evidence>
<name>A0A7X3S5V9_9HYPH</name>
<dbReference type="EMBL" id="WUMV01000001">
    <property type="protein sequence ID" value="MXN63495.1"/>
    <property type="molecule type" value="Genomic_DNA"/>
</dbReference>
<dbReference type="InterPro" id="IPR008914">
    <property type="entry name" value="PEBP"/>
</dbReference>
<protein>
    <submittedName>
        <fullName evidence="1">Phospholipid-binding protein</fullName>
    </submittedName>
</protein>
<proteinExistence type="predicted"/>
<keyword evidence="2" id="KW-1185">Reference proteome</keyword>
<sequence length="105" mass="11132">MGVSFSWNESHKCSSVPPAFYISGVPKGTKTLEFKMTDLDAPSFPHGGGTVPYTGTGKIPEGAFTYTGPCPPDGAHRYEFEVTAYGETGDKVLGQGKAARSFPPK</sequence>
<dbReference type="InterPro" id="IPR036610">
    <property type="entry name" value="PEBP-like_sf"/>
</dbReference>
<organism evidence="1 2">
    <name type="scientific">Stappia sediminis</name>
    <dbReference type="NCBI Taxonomy" id="2692190"/>
    <lineage>
        <taxon>Bacteria</taxon>
        <taxon>Pseudomonadati</taxon>
        <taxon>Pseudomonadota</taxon>
        <taxon>Alphaproteobacteria</taxon>
        <taxon>Hyphomicrobiales</taxon>
        <taxon>Stappiaceae</taxon>
        <taxon>Stappia</taxon>
    </lineage>
</organism>
<dbReference type="Proteomes" id="UP000433101">
    <property type="component" value="Unassembled WGS sequence"/>
</dbReference>
<reference evidence="1 2" key="1">
    <citation type="submission" date="2019-12" db="EMBL/GenBank/DDBJ databases">
        <authorList>
            <person name="Li M."/>
        </authorList>
    </citation>
    <scope>NUCLEOTIDE SEQUENCE [LARGE SCALE GENOMIC DNA]</scope>
    <source>
        <strain evidence="1 2">GBMRC 2046</strain>
    </source>
</reference>
<dbReference type="RefSeq" id="WP_160773747.1">
    <property type="nucleotide sequence ID" value="NZ_WUMV01000001.1"/>
</dbReference>
<dbReference type="Gene3D" id="3.90.280.10">
    <property type="entry name" value="PEBP-like"/>
    <property type="match status" value="1"/>
</dbReference>
<evidence type="ECO:0000313" key="1">
    <source>
        <dbReference type="EMBL" id="MXN63495.1"/>
    </source>
</evidence>
<gene>
    <name evidence="1" type="ORF">GR183_01135</name>
</gene>
<accession>A0A7X3S5V9</accession>
<dbReference type="SUPFAM" id="SSF49777">
    <property type="entry name" value="PEBP-like"/>
    <property type="match status" value="1"/>
</dbReference>
<dbReference type="AlphaFoldDB" id="A0A7X3S5V9"/>